<dbReference type="PANTHER" id="PTHR43806">
    <property type="entry name" value="PEPTIDASE S8"/>
    <property type="match status" value="1"/>
</dbReference>
<dbReference type="Proteomes" id="UP000541444">
    <property type="component" value="Unassembled WGS sequence"/>
</dbReference>
<organism evidence="6 7">
    <name type="scientific">Kingdonia uniflora</name>
    <dbReference type="NCBI Taxonomy" id="39325"/>
    <lineage>
        <taxon>Eukaryota</taxon>
        <taxon>Viridiplantae</taxon>
        <taxon>Streptophyta</taxon>
        <taxon>Embryophyta</taxon>
        <taxon>Tracheophyta</taxon>
        <taxon>Spermatophyta</taxon>
        <taxon>Magnoliopsida</taxon>
        <taxon>Ranunculales</taxon>
        <taxon>Circaeasteraceae</taxon>
        <taxon>Kingdonia</taxon>
    </lineage>
</organism>
<dbReference type="Pfam" id="PF23094">
    <property type="entry name" value="MBTPS1_3rd"/>
    <property type="match status" value="1"/>
</dbReference>
<dbReference type="AlphaFoldDB" id="A0A7J7M762"/>
<keyword evidence="2" id="KW-0720">Serine protease</keyword>
<name>A0A7J7M762_9MAGN</name>
<evidence type="ECO:0000256" key="1">
    <source>
        <dbReference type="ARBA" id="ARBA00022670"/>
    </source>
</evidence>
<dbReference type="PANTHER" id="PTHR43806:SF7">
    <property type="entry name" value="MEMBRANE-BOUND TRANSCRIPTION FACTOR SITE-1 PROTEASE"/>
    <property type="match status" value="1"/>
</dbReference>
<proteinExistence type="predicted"/>
<dbReference type="Pfam" id="PF23090">
    <property type="entry name" value="MBTPS1_4th"/>
    <property type="match status" value="1"/>
</dbReference>
<sequence length="614" mass="69696">MLESEKLKSLTVAIPGKGIMRTRQSLRLRLIDEEVKANQASMSGRGLRDESSDIEVLDVAADVPLDVVVPEGDEREEGKQSDSSESLIGLRGAVGSVSAQEKLRLDRFMAKLELLKVGVKIIVVGSKYTFKDIPREGFMAFGGQIRQGMDLPLRRLVKEVLNFWEVTPCQMSGNFNEMMRVAEGMNVELRREKREPSNQTLANLRRYIDKLIDFDDTRPNRVNIDTFGYAFMTGQNDPVDVISDNESAEQSSSSTKHRRELSSFSNNYGRVKPNIVAYGQEIMGSKISTGCKSLSGISVASPSSCSLESYEILKRYRSRASIFPSILDYTDHPYSWPFSRQLLYAGAMPVIFNATILNGMGLIGYVEGQPTWHPNNDEENLLSIHFYSKIIWPRTGYLALHMQIKDEGAQFSRLIEGNVTVNIFSPPPPGEKGQQRQRTCVIQLKLKVVPTPPREKRIHWDQYHSIKYPPRYIPRDSLEVRNDILDWYGDYMHTNFHIMLNMLRNSGYYVETLGSPLTCFDAREYGTLLMVDLEEEIEKLRDDILNAGLGLVVFTKWYNVDTMVKMIFYDDNPRSWWTPIIGGANISPLYDLLSSFGIAFGDKISKGDFFIDGE</sequence>
<dbReference type="GO" id="GO:0006508">
    <property type="term" value="P:proteolysis"/>
    <property type="evidence" value="ECO:0007669"/>
    <property type="project" value="UniProtKB-KW"/>
</dbReference>
<evidence type="ECO:0000256" key="2">
    <source>
        <dbReference type="ARBA" id="ARBA00022825"/>
    </source>
</evidence>
<keyword evidence="2" id="KW-0378">Hydrolase</keyword>
<accession>A0A7J7M762</accession>
<dbReference type="InterPro" id="IPR050131">
    <property type="entry name" value="Peptidase_S8_subtilisin-like"/>
</dbReference>
<evidence type="ECO:0000313" key="6">
    <source>
        <dbReference type="EMBL" id="KAF6150650.1"/>
    </source>
</evidence>
<dbReference type="EMBL" id="JACGCM010001727">
    <property type="protein sequence ID" value="KAF6150650.1"/>
    <property type="molecule type" value="Genomic_DNA"/>
</dbReference>
<evidence type="ECO:0000259" key="4">
    <source>
        <dbReference type="Pfam" id="PF23090"/>
    </source>
</evidence>
<gene>
    <name evidence="6" type="ORF">GIB67_022262</name>
</gene>
<dbReference type="GO" id="GO:0005794">
    <property type="term" value="C:Golgi apparatus"/>
    <property type="evidence" value="ECO:0007669"/>
    <property type="project" value="TreeGrafter"/>
</dbReference>
<dbReference type="OrthoDB" id="1740355at2759"/>
<feature type="region of interest" description="Disordered" evidence="3">
    <location>
        <begin position="240"/>
        <end position="262"/>
    </location>
</feature>
<keyword evidence="7" id="KW-1185">Reference proteome</keyword>
<feature type="compositionally biased region" description="Low complexity" evidence="3">
    <location>
        <begin position="244"/>
        <end position="254"/>
    </location>
</feature>
<keyword evidence="1" id="KW-0645">Protease</keyword>
<evidence type="ECO:0000259" key="5">
    <source>
        <dbReference type="Pfam" id="PF23094"/>
    </source>
</evidence>
<reference evidence="6 7" key="1">
    <citation type="journal article" date="2020" name="IScience">
        <title>Genome Sequencing of the Endangered Kingdonia uniflora (Circaeasteraceae, Ranunculales) Reveals Potential Mechanisms of Evolutionary Specialization.</title>
        <authorList>
            <person name="Sun Y."/>
            <person name="Deng T."/>
            <person name="Zhang A."/>
            <person name="Moore M.J."/>
            <person name="Landis J.B."/>
            <person name="Lin N."/>
            <person name="Zhang H."/>
            <person name="Zhang X."/>
            <person name="Huang J."/>
            <person name="Zhang X."/>
            <person name="Sun H."/>
            <person name="Wang H."/>
        </authorList>
    </citation>
    <scope>NUCLEOTIDE SEQUENCE [LARGE SCALE GENOMIC DNA]</scope>
    <source>
        <strain evidence="6">TB1705</strain>
        <tissue evidence="6">Leaf</tissue>
    </source>
</reference>
<evidence type="ECO:0000256" key="3">
    <source>
        <dbReference type="SAM" id="MobiDB-lite"/>
    </source>
</evidence>
<evidence type="ECO:0000313" key="7">
    <source>
        <dbReference type="Proteomes" id="UP000541444"/>
    </source>
</evidence>
<feature type="domain" description="MBTPS1 fourth" evidence="4">
    <location>
        <begin position="452"/>
        <end position="614"/>
    </location>
</feature>
<comment type="caution">
    <text evidence="6">The sequence shown here is derived from an EMBL/GenBank/DDBJ whole genome shotgun (WGS) entry which is preliminary data.</text>
</comment>
<dbReference type="GO" id="GO:0004252">
    <property type="term" value="F:serine-type endopeptidase activity"/>
    <property type="evidence" value="ECO:0007669"/>
    <property type="project" value="TreeGrafter"/>
</dbReference>
<protein>
    <submittedName>
        <fullName evidence="6">Uncharacterized protein</fullName>
    </submittedName>
</protein>
<dbReference type="InterPro" id="IPR057032">
    <property type="entry name" value="MBTPS1_4th"/>
</dbReference>
<feature type="domain" description="MBTPS1 third" evidence="5">
    <location>
        <begin position="323"/>
        <end position="451"/>
    </location>
</feature>
<dbReference type="InterPro" id="IPR057060">
    <property type="entry name" value="MBTPS1_3rd"/>
</dbReference>